<dbReference type="Proteomes" id="UP001172681">
    <property type="component" value="Unassembled WGS sequence"/>
</dbReference>
<evidence type="ECO:0000256" key="1">
    <source>
        <dbReference type="SAM" id="MobiDB-lite"/>
    </source>
</evidence>
<proteinExistence type="predicted"/>
<comment type="caution">
    <text evidence="2">The sequence shown here is derived from an EMBL/GenBank/DDBJ whole genome shotgun (WGS) entry which is preliminary data.</text>
</comment>
<dbReference type="AlphaFoldDB" id="A0AA38YDG2"/>
<reference evidence="2" key="1">
    <citation type="submission" date="2022-10" db="EMBL/GenBank/DDBJ databases">
        <title>Culturing micro-colonial fungi from biological soil crusts in the Mojave desert and describing Neophaeococcomyces mojavensis, and introducing the new genera and species Taxawa tesnikishii.</title>
        <authorList>
            <person name="Kurbessoian T."/>
            <person name="Stajich J.E."/>
        </authorList>
    </citation>
    <scope>NUCLEOTIDE SEQUENCE</scope>
    <source>
        <strain evidence="2">TK_35</strain>
    </source>
</reference>
<evidence type="ECO:0000313" key="3">
    <source>
        <dbReference type="Proteomes" id="UP001172681"/>
    </source>
</evidence>
<sequence>MSNAQKNRTSQPETDGSVLNGTGDLAIDTERMGKICKKLKEPDPWPKRFAQTVKERHDKIIRRANEIKEQEFVLVLWKEVRHALTNLSLARRDEFEREFLPLIQEALGGTGDNNEGASPADLPIHVAYLGAEGQPYCEAMVTLMKQADALTFTFDQLSARDPPPSRLAEINKSFEQDKVLAVATVEAGRRVAETAVDDLLADRFQEVRKSSGLTAEEENRGRLLLSRGVTTDTPTYEPLGWGNVSRDAERALRKLCFAGDTHEKDH</sequence>
<gene>
    <name evidence="2" type="ORF">H2204_002125</name>
</gene>
<feature type="region of interest" description="Disordered" evidence="1">
    <location>
        <begin position="1"/>
        <end position="24"/>
    </location>
</feature>
<dbReference type="EMBL" id="JAPDRN010000008">
    <property type="protein sequence ID" value="KAJ9643229.1"/>
    <property type="molecule type" value="Genomic_DNA"/>
</dbReference>
<feature type="compositionally biased region" description="Polar residues" evidence="1">
    <location>
        <begin position="1"/>
        <end position="20"/>
    </location>
</feature>
<keyword evidence="3" id="KW-1185">Reference proteome</keyword>
<protein>
    <submittedName>
        <fullName evidence="2">Uncharacterized protein</fullName>
    </submittedName>
</protein>
<evidence type="ECO:0000313" key="2">
    <source>
        <dbReference type="EMBL" id="KAJ9643229.1"/>
    </source>
</evidence>
<accession>A0AA38YDG2</accession>
<organism evidence="2 3">
    <name type="scientific">Knufia peltigerae</name>
    <dbReference type="NCBI Taxonomy" id="1002370"/>
    <lineage>
        <taxon>Eukaryota</taxon>
        <taxon>Fungi</taxon>
        <taxon>Dikarya</taxon>
        <taxon>Ascomycota</taxon>
        <taxon>Pezizomycotina</taxon>
        <taxon>Eurotiomycetes</taxon>
        <taxon>Chaetothyriomycetidae</taxon>
        <taxon>Chaetothyriales</taxon>
        <taxon>Trichomeriaceae</taxon>
        <taxon>Knufia</taxon>
    </lineage>
</organism>
<name>A0AA38YDG2_9EURO</name>